<evidence type="ECO:0000256" key="2">
    <source>
        <dbReference type="SAM" id="MobiDB-lite"/>
    </source>
</evidence>
<dbReference type="InterPro" id="IPR028227">
    <property type="entry name" value="UPF0449"/>
</dbReference>
<dbReference type="OMA" id="FIQMNEY"/>
<dbReference type="RefSeq" id="XP_038044260.1">
    <property type="nucleotide sequence ID" value="XM_038188332.1"/>
</dbReference>
<dbReference type="Pfam" id="PF15136">
    <property type="entry name" value="UPF0449"/>
    <property type="match status" value="1"/>
</dbReference>
<name>A0A913Z0R4_PATMI</name>
<accession>A0A913Z0R4</accession>
<dbReference type="OrthoDB" id="6129359at2759"/>
<organism evidence="3 4">
    <name type="scientific">Patiria miniata</name>
    <name type="common">Bat star</name>
    <name type="synonym">Asterina miniata</name>
    <dbReference type="NCBI Taxonomy" id="46514"/>
    <lineage>
        <taxon>Eukaryota</taxon>
        <taxon>Metazoa</taxon>
        <taxon>Echinodermata</taxon>
        <taxon>Eleutherozoa</taxon>
        <taxon>Asterozoa</taxon>
        <taxon>Asteroidea</taxon>
        <taxon>Valvatacea</taxon>
        <taxon>Valvatida</taxon>
        <taxon>Asterinidae</taxon>
        <taxon>Patiria</taxon>
    </lineage>
</organism>
<feature type="region of interest" description="Disordered" evidence="2">
    <location>
        <begin position="1"/>
        <end position="25"/>
    </location>
</feature>
<dbReference type="PANTHER" id="PTHR34766">
    <property type="entry name" value="UPF0449 PROTEIN C19ORF25"/>
    <property type="match status" value="1"/>
</dbReference>
<dbReference type="AlphaFoldDB" id="A0A913Z0R4"/>
<evidence type="ECO:0000313" key="4">
    <source>
        <dbReference type="Proteomes" id="UP000887568"/>
    </source>
</evidence>
<proteinExistence type="inferred from homology"/>
<dbReference type="Proteomes" id="UP000887568">
    <property type="component" value="Unplaced"/>
</dbReference>
<sequence length="139" mass="15635">MSSKKMKMIQPRPEPPGLDSVRSDLEKAPNDDVVFTFFKSVLNDDQTETSTKASLPRSQHVESSSDVLKSSLASELSSAVPTKQRSQDLDHCYKQTLEFIQMNEYLKDSQDTLADQATELQRLGQAIKEQVESLRTQLS</sequence>
<evidence type="ECO:0000313" key="3">
    <source>
        <dbReference type="EnsemblMetazoa" id="XP_038044260.1"/>
    </source>
</evidence>
<dbReference type="GeneID" id="119718904"/>
<reference evidence="3" key="1">
    <citation type="submission" date="2022-11" db="UniProtKB">
        <authorList>
            <consortium name="EnsemblMetazoa"/>
        </authorList>
    </citation>
    <scope>IDENTIFICATION</scope>
</reference>
<protein>
    <submittedName>
        <fullName evidence="3">Uncharacterized protein</fullName>
    </submittedName>
</protein>
<dbReference type="EnsemblMetazoa" id="XM_038188332.1">
    <property type="protein sequence ID" value="XP_038044260.1"/>
    <property type="gene ID" value="LOC119718904"/>
</dbReference>
<keyword evidence="4" id="KW-1185">Reference proteome</keyword>
<evidence type="ECO:0000256" key="1">
    <source>
        <dbReference type="ARBA" id="ARBA00006137"/>
    </source>
</evidence>
<comment type="similarity">
    <text evidence="1">Belongs to the UPF0449 family.</text>
</comment>
<dbReference type="PANTHER" id="PTHR34766:SF1">
    <property type="entry name" value="UPF0449 PROTEIN C19ORF25"/>
    <property type="match status" value="1"/>
</dbReference>